<name>A0A2P2L5K0_RHIMU</name>
<sequence>MNSWNLQRGNDLTINNGQNLDGSPKQNNDKQIKSCWSSNKSNDRRKSRLQWLN</sequence>
<protein>
    <submittedName>
        <fullName evidence="2">Uncharacterized protein</fullName>
    </submittedName>
</protein>
<feature type="compositionally biased region" description="Basic residues" evidence="1">
    <location>
        <begin position="43"/>
        <end position="53"/>
    </location>
</feature>
<proteinExistence type="predicted"/>
<evidence type="ECO:0000313" key="2">
    <source>
        <dbReference type="EMBL" id="MBX13237.1"/>
    </source>
</evidence>
<reference evidence="2" key="1">
    <citation type="submission" date="2018-02" db="EMBL/GenBank/DDBJ databases">
        <title>Rhizophora mucronata_Transcriptome.</title>
        <authorList>
            <person name="Meera S.P."/>
            <person name="Sreeshan A."/>
            <person name="Augustine A."/>
        </authorList>
    </citation>
    <scope>NUCLEOTIDE SEQUENCE</scope>
    <source>
        <tissue evidence="2">Leaf</tissue>
    </source>
</reference>
<accession>A0A2P2L5K0</accession>
<dbReference type="AlphaFoldDB" id="A0A2P2L5K0"/>
<organism evidence="2">
    <name type="scientific">Rhizophora mucronata</name>
    <name type="common">Asiatic mangrove</name>
    <dbReference type="NCBI Taxonomy" id="61149"/>
    <lineage>
        <taxon>Eukaryota</taxon>
        <taxon>Viridiplantae</taxon>
        <taxon>Streptophyta</taxon>
        <taxon>Embryophyta</taxon>
        <taxon>Tracheophyta</taxon>
        <taxon>Spermatophyta</taxon>
        <taxon>Magnoliopsida</taxon>
        <taxon>eudicotyledons</taxon>
        <taxon>Gunneridae</taxon>
        <taxon>Pentapetalae</taxon>
        <taxon>rosids</taxon>
        <taxon>fabids</taxon>
        <taxon>Malpighiales</taxon>
        <taxon>Rhizophoraceae</taxon>
        <taxon>Rhizophora</taxon>
    </lineage>
</organism>
<feature type="region of interest" description="Disordered" evidence="1">
    <location>
        <begin position="1"/>
        <end position="53"/>
    </location>
</feature>
<feature type="compositionally biased region" description="Polar residues" evidence="1">
    <location>
        <begin position="1"/>
        <end position="26"/>
    </location>
</feature>
<dbReference type="EMBL" id="GGEC01032753">
    <property type="protein sequence ID" value="MBX13237.1"/>
    <property type="molecule type" value="Transcribed_RNA"/>
</dbReference>
<evidence type="ECO:0000256" key="1">
    <source>
        <dbReference type="SAM" id="MobiDB-lite"/>
    </source>
</evidence>